<dbReference type="Proteomes" id="UP000032141">
    <property type="component" value="Chromosome C7"/>
</dbReference>
<reference evidence="1 2" key="1">
    <citation type="journal article" date="2014" name="Genome Biol.">
        <title>Transcriptome and methylome profiling reveals relics of genome dominance in the mesopolyploid Brassica oleracea.</title>
        <authorList>
            <person name="Parkin I.A."/>
            <person name="Koh C."/>
            <person name="Tang H."/>
            <person name="Robinson S.J."/>
            <person name="Kagale S."/>
            <person name="Clarke W.E."/>
            <person name="Town C.D."/>
            <person name="Nixon J."/>
            <person name="Krishnakumar V."/>
            <person name="Bidwell S.L."/>
            <person name="Denoeud F."/>
            <person name="Belcram H."/>
            <person name="Links M.G."/>
            <person name="Just J."/>
            <person name="Clarke C."/>
            <person name="Bender T."/>
            <person name="Huebert T."/>
            <person name="Mason A.S."/>
            <person name="Pires J.C."/>
            <person name="Barker G."/>
            <person name="Moore J."/>
            <person name="Walley P.G."/>
            <person name="Manoli S."/>
            <person name="Batley J."/>
            <person name="Edwards D."/>
            <person name="Nelson M.N."/>
            <person name="Wang X."/>
            <person name="Paterson A.H."/>
            <person name="King G."/>
            <person name="Bancroft I."/>
            <person name="Chalhoub B."/>
            <person name="Sharpe A.G."/>
        </authorList>
    </citation>
    <scope>NUCLEOTIDE SEQUENCE</scope>
    <source>
        <strain evidence="1 2">cv. TO1000</strain>
    </source>
</reference>
<dbReference type="Gramene" id="Bo7g055910.1">
    <property type="protein sequence ID" value="Bo7g055910.1"/>
    <property type="gene ID" value="Bo7g055910"/>
</dbReference>
<dbReference type="EnsemblPlants" id="Bo7g055910.1">
    <property type="protein sequence ID" value="Bo7g055910.1"/>
    <property type="gene ID" value="Bo7g055910"/>
</dbReference>
<protein>
    <submittedName>
        <fullName evidence="1">Uncharacterized protein</fullName>
    </submittedName>
</protein>
<dbReference type="AlphaFoldDB" id="A0A0D3D720"/>
<dbReference type="STRING" id="109376.A0A0D3D720"/>
<dbReference type="eggNOG" id="KOG2536">
    <property type="taxonomic scope" value="Eukaryota"/>
</dbReference>
<accession>A0A0D3D720</accession>
<reference evidence="1" key="2">
    <citation type="submission" date="2015-03" db="UniProtKB">
        <authorList>
            <consortium name="EnsemblPlants"/>
        </authorList>
    </citation>
    <scope>IDENTIFICATION</scope>
</reference>
<evidence type="ECO:0000313" key="1">
    <source>
        <dbReference type="EnsemblPlants" id="Bo7g055910.1"/>
    </source>
</evidence>
<organism evidence="1 2">
    <name type="scientific">Brassica oleracea var. oleracea</name>
    <dbReference type="NCBI Taxonomy" id="109376"/>
    <lineage>
        <taxon>Eukaryota</taxon>
        <taxon>Viridiplantae</taxon>
        <taxon>Streptophyta</taxon>
        <taxon>Embryophyta</taxon>
        <taxon>Tracheophyta</taxon>
        <taxon>Spermatophyta</taxon>
        <taxon>Magnoliopsida</taxon>
        <taxon>eudicotyledons</taxon>
        <taxon>Gunneridae</taxon>
        <taxon>Pentapetalae</taxon>
        <taxon>rosids</taxon>
        <taxon>malvids</taxon>
        <taxon>Brassicales</taxon>
        <taxon>Brassicaceae</taxon>
        <taxon>Brassiceae</taxon>
        <taxon>Brassica</taxon>
    </lineage>
</organism>
<keyword evidence="2" id="KW-1185">Reference proteome</keyword>
<proteinExistence type="predicted"/>
<sequence length="92" mass="9785">MSAMLFAFRATRNSAVPATVGRVISGTISCVVSKEPTMTFLVNIFKGISGESLEIVCSAWPDNIEISKLCIRKGTHSSPSSYGGPEFESVAL</sequence>
<evidence type="ECO:0000313" key="2">
    <source>
        <dbReference type="Proteomes" id="UP000032141"/>
    </source>
</evidence>
<dbReference type="InterPro" id="IPR036561">
    <property type="entry name" value="MAM33_sf"/>
</dbReference>
<dbReference type="HOGENOM" id="CLU_2416344_0_0_1"/>
<dbReference type="SUPFAM" id="SSF54529">
    <property type="entry name" value="Mitochondrial glycoprotein MAM33-like"/>
    <property type="match status" value="1"/>
</dbReference>
<name>A0A0D3D720_BRAOL</name>